<reference evidence="5 6" key="1">
    <citation type="submission" date="2017-10" db="EMBL/GenBank/DDBJ databases">
        <title>Extensive intraspecific genome diversity in a model arbuscular mycorrhizal fungus.</title>
        <authorList>
            <person name="Chen E.C.H."/>
            <person name="Morin E."/>
            <person name="Baudet D."/>
            <person name="Noel J."/>
            <person name="Ndikumana S."/>
            <person name="Charron P."/>
            <person name="St-Onge C."/>
            <person name="Giorgi J."/>
            <person name="Grigoriev I.V."/>
            <person name="Roux C."/>
            <person name="Martin F.M."/>
            <person name="Corradi N."/>
        </authorList>
    </citation>
    <scope>NUCLEOTIDE SEQUENCE [LARGE SCALE GENOMIC DNA]</scope>
    <source>
        <strain evidence="5 6">A1</strain>
    </source>
</reference>
<accession>A0A2N0QZA5</accession>
<comment type="caution">
    <text evidence="5">The sequence shown here is derived from an EMBL/GenBank/DDBJ whole genome shotgun (WGS) entry which is preliminary data.</text>
</comment>
<sequence length="210" mass="24516">MRSVNINCLVLGMPFRNIISIKIKENETIGELKRRIKAEKDYFETAGASDLRLWRTNTRIGSSNAIPSFDLSDSNEILSYFQIKDIWKEDPPKSNLHIVVKIEERNVGELKSMIKKRWKPLFSHIVSNELKLMAINVPPNQVIAYEEDKCLMKNLDKIKSVFTNSIYNYNFDHLHVMISSNTWKTHDGNTQGEFIRSDSMLERIVWRKVL</sequence>
<feature type="domain" description="Crinkler effector protein N-terminal" evidence="4">
    <location>
        <begin position="4"/>
        <end position="101"/>
    </location>
</feature>
<dbReference type="VEuPathDB" id="FungiDB:RhiirFUN_019845"/>
<organism evidence="5 6">
    <name type="scientific">Rhizophagus irregularis</name>
    <dbReference type="NCBI Taxonomy" id="588596"/>
    <lineage>
        <taxon>Eukaryota</taxon>
        <taxon>Fungi</taxon>
        <taxon>Fungi incertae sedis</taxon>
        <taxon>Mucoromycota</taxon>
        <taxon>Glomeromycotina</taxon>
        <taxon>Glomeromycetes</taxon>
        <taxon>Glomerales</taxon>
        <taxon>Glomeraceae</taxon>
        <taxon>Rhizophagus</taxon>
    </lineage>
</organism>
<dbReference type="VEuPathDB" id="FungiDB:RhiirA1_474057"/>
<dbReference type="EMBL" id="LLXH01002162">
    <property type="protein sequence ID" value="PKC56394.1"/>
    <property type="molecule type" value="Genomic_DNA"/>
</dbReference>
<evidence type="ECO:0000256" key="2">
    <source>
        <dbReference type="ARBA" id="ARBA00004613"/>
    </source>
</evidence>
<proteinExistence type="predicted"/>
<name>A0A2N0QZA5_9GLOM</name>
<evidence type="ECO:0000256" key="1">
    <source>
        <dbReference type="ARBA" id="ARBA00004340"/>
    </source>
</evidence>
<keyword evidence="3" id="KW-0964">Secreted</keyword>
<evidence type="ECO:0000313" key="6">
    <source>
        <dbReference type="Proteomes" id="UP000232688"/>
    </source>
</evidence>
<protein>
    <recommendedName>
        <fullName evidence="4">Crinkler effector protein N-terminal domain-containing protein</fullName>
    </recommendedName>
</protein>
<dbReference type="GO" id="GO:0005576">
    <property type="term" value="C:extracellular region"/>
    <property type="evidence" value="ECO:0007669"/>
    <property type="project" value="UniProtKB-SubCell"/>
</dbReference>
<dbReference type="VEuPathDB" id="FungiDB:FUN_019648"/>
<dbReference type="InterPro" id="IPR045379">
    <property type="entry name" value="Crinkler_N"/>
</dbReference>
<comment type="subcellular location">
    <subcellularLocation>
        <location evidence="1">Host cell</location>
    </subcellularLocation>
    <subcellularLocation>
        <location evidence="2">Secreted</location>
    </subcellularLocation>
</comment>
<dbReference type="GO" id="GO:0043657">
    <property type="term" value="C:host cell"/>
    <property type="evidence" value="ECO:0007669"/>
    <property type="project" value="UniProtKB-SubCell"/>
</dbReference>
<reference evidence="5 6" key="2">
    <citation type="submission" date="2017-10" db="EMBL/GenBank/DDBJ databases">
        <title>Genome analyses suggest a sexual origin of heterokaryosis in a supposedly ancient asexual fungus.</title>
        <authorList>
            <person name="Corradi N."/>
            <person name="Sedzielewska K."/>
            <person name="Noel J."/>
            <person name="Charron P."/>
            <person name="Farinelli L."/>
            <person name="Marton T."/>
            <person name="Kruger M."/>
            <person name="Pelin A."/>
            <person name="Brachmann A."/>
            <person name="Corradi N."/>
        </authorList>
    </citation>
    <scope>NUCLEOTIDE SEQUENCE [LARGE SCALE GENOMIC DNA]</scope>
    <source>
        <strain evidence="5 6">A1</strain>
    </source>
</reference>
<dbReference type="Pfam" id="PF20147">
    <property type="entry name" value="Crinkler"/>
    <property type="match status" value="1"/>
</dbReference>
<evidence type="ECO:0000256" key="3">
    <source>
        <dbReference type="ARBA" id="ARBA00022525"/>
    </source>
</evidence>
<evidence type="ECO:0000313" key="5">
    <source>
        <dbReference type="EMBL" id="PKC56394.1"/>
    </source>
</evidence>
<dbReference type="AlphaFoldDB" id="A0A2N0QZA5"/>
<gene>
    <name evidence="5" type="ORF">RhiirA1_474057</name>
</gene>
<dbReference type="Proteomes" id="UP000232688">
    <property type="component" value="Unassembled WGS sequence"/>
</dbReference>
<evidence type="ECO:0000259" key="4">
    <source>
        <dbReference type="Pfam" id="PF20147"/>
    </source>
</evidence>